<accession>A0A976XK81</accession>
<protein>
    <submittedName>
        <fullName evidence="1">Uncharacterized protein</fullName>
    </submittedName>
</protein>
<name>A0A976XK81_THEOR</name>
<dbReference type="AlphaFoldDB" id="A0A976XK81"/>
<evidence type="ECO:0000313" key="1">
    <source>
        <dbReference type="EMBL" id="UVC54051.1"/>
    </source>
</evidence>
<dbReference type="EMBL" id="CP056065">
    <property type="protein sequence ID" value="UVC54051.1"/>
    <property type="molecule type" value="Genomic_DNA"/>
</dbReference>
<proteinExistence type="predicted"/>
<gene>
    <name evidence="1" type="ORF">MACJ_003379</name>
</gene>
<dbReference type="Proteomes" id="UP000244803">
    <property type="component" value="Chromosome 1"/>
</dbReference>
<organism evidence="1 2">
    <name type="scientific">Theileria orientalis</name>
    <dbReference type="NCBI Taxonomy" id="68886"/>
    <lineage>
        <taxon>Eukaryota</taxon>
        <taxon>Sar</taxon>
        <taxon>Alveolata</taxon>
        <taxon>Apicomplexa</taxon>
        <taxon>Aconoidasida</taxon>
        <taxon>Piroplasmida</taxon>
        <taxon>Theileriidae</taxon>
        <taxon>Theileria</taxon>
    </lineage>
</organism>
<evidence type="ECO:0000313" key="2">
    <source>
        <dbReference type="Proteomes" id="UP000244803"/>
    </source>
</evidence>
<sequence>MIPFCDIYTEEFAHYYTTNFHIVTFLIQLHISPTFVVEEGFDDEMSPHIITEFTHLRLSRDSQPEDKLDRLRREFVTILDSIDLKSTYKSIHKPRKTTNDVFIKTIY</sequence>
<reference evidence="1" key="1">
    <citation type="submission" date="2022-07" db="EMBL/GenBank/DDBJ databases">
        <title>Evaluation of T. orientalis genome assembly methods using nanopore sequencing and analysis of variation between genomes.</title>
        <authorList>
            <person name="Yam J."/>
            <person name="Micallef M.L."/>
            <person name="Liu M."/>
            <person name="Djordjevic S.P."/>
            <person name="Bogema D.R."/>
            <person name="Jenkins C."/>
        </authorList>
    </citation>
    <scope>NUCLEOTIDE SEQUENCE</scope>
    <source>
        <strain evidence="1">Fish Creek</strain>
    </source>
</reference>